<dbReference type="Proteomes" id="UP000029736">
    <property type="component" value="Unassembled WGS sequence"/>
</dbReference>
<gene>
    <name evidence="4" type="ORF">IX84_13365</name>
</gene>
<dbReference type="Pfam" id="PF01520">
    <property type="entry name" value="Amidase_3"/>
    <property type="match status" value="1"/>
</dbReference>
<dbReference type="STRING" id="1524460.IX84_13365"/>
<dbReference type="InterPro" id="IPR008969">
    <property type="entry name" value="CarboxyPept-like_regulatory"/>
</dbReference>
<dbReference type="EMBL" id="JPOS01000033">
    <property type="protein sequence ID" value="KGE87758.1"/>
    <property type="molecule type" value="Genomic_DNA"/>
</dbReference>
<feature type="transmembrane region" description="Helical" evidence="2">
    <location>
        <begin position="106"/>
        <end position="128"/>
    </location>
</feature>
<dbReference type="RefSeq" id="WP_044221129.1">
    <property type="nucleotide sequence ID" value="NZ_JBKAGJ010000023.1"/>
</dbReference>
<feature type="compositionally biased region" description="Polar residues" evidence="1">
    <location>
        <begin position="241"/>
        <end position="255"/>
    </location>
</feature>
<dbReference type="InterPro" id="IPR002508">
    <property type="entry name" value="MurNAc-LAA_cat"/>
</dbReference>
<dbReference type="SUPFAM" id="SSF49464">
    <property type="entry name" value="Carboxypeptidase regulatory domain-like"/>
    <property type="match status" value="1"/>
</dbReference>
<dbReference type="Gene3D" id="3.40.630.40">
    <property type="entry name" value="Zn-dependent exopeptidases"/>
    <property type="match status" value="1"/>
</dbReference>
<keyword evidence="5" id="KW-1185">Reference proteome</keyword>
<comment type="caution">
    <text evidence="4">The sequence shown here is derived from an EMBL/GenBank/DDBJ whole genome shotgun (WGS) entry which is preliminary data.</text>
</comment>
<name>A0A098S7Y3_9BACT</name>
<feature type="transmembrane region" description="Helical" evidence="2">
    <location>
        <begin position="287"/>
        <end position="306"/>
    </location>
</feature>
<reference evidence="4 5" key="1">
    <citation type="journal article" date="2014" name="Int. J. Syst. Evol. Microbiol.">
        <title>Phaeodactylibacter xiamenensis gen. nov., sp. nov., a member of the family Saprospiraceae isolated from the marine alga Phaeodactylum tricornutum.</title>
        <authorList>
            <person name="Chen Z.Jr."/>
            <person name="Lei X."/>
            <person name="Lai Q."/>
            <person name="Li Y."/>
            <person name="Zhang B."/>
            <person name="Zhang J."/>
            <person name="Zhang H."/>
            <person name="Yang L."/>
            <person name="Zheng W."/>
            <person name="Tian Y."/>
            <person name="Yu Z."/>
            <person name="Xu H.Jr."/>
            <person name="Zheng T."/>
        </authorList>
    </citation>
    <scope>NUCLEOTIDE SEQUENCE [LARGE SCALE GENOMIC DNA]</scope>
    <source>
        <strain evidence="4 5">KD52</strain>
    </source>
</reference>
<feature type="domain" description="MurNAc-LAA" evidence="3">
    <location>
        <begin position="1362"/>
        <end position="1445"/>
    </location>
</feature>
<dbReference type="GO" id="GO:0008745">
    <property type="term" value="F:N-acetylmuramoyl-L-alanine amidase activity"/>
    <property type="evidence" value="ECO:0007669"/>
    <property type="project" value="InterPro"/>
</dbReference>
<proteinExistence type="predicted"/>
<keyword evidence="2" id="KW-0812">Transmembrane</keyword>
<evidence type="ECO:0000313" key="5">
    <source>
        <dbReference type="Proteomes" id="UP000029736"/>
    </source>
</evidence>
<feature type="region of interest" description="Disordered" evidence="1">
    <location>
        <begin position="226"/>
        <end position="255"/>
    </location>
</feature>
<evidence type="ECO:0000259" key="3">
    <source>
        <dbReference type="Pfam" id="PF01520"/>
    </source>
</evidence>
<dbReference type="GO" id="GO:0009253">
    <property type="term" value="P:peptidoglycan catabolic process"/>
    <property type="evidence" value="ECO:0007669"/>
    <property type="project" value="InterPro"/>
</dbReference>
<evidence type="ECO:0000313" key="4">
    <source>
        <dbReference type="EMBL" id="KGE87758.1"/>
    </source>
</evidence>
<keyword evidence="2" id="KW-1133">Transmembrane helix</keyword>
<dbReference type="SUPFAM" id="SSF53187">
    <property type="entry name" value="Zn-dependent exopeptidases"/>
    <property type="match status" value="1"/>
</dbReference>
<keyword evidence="2" id="KW-0472">Membrane</keyword>
<sequence>MERGFTYRLVADLIQTLETEGYQIGTGQYLRVQELLRQLPDGMPAEELMYALGPLFVQTPQQQDQFYRLFQQARDRTEAYFRAIDQAQNTTEEIPLLQRRPRKLQWLLVALALLLVVPPVIVIGLYYLKESTRPYERIFTVNAGASASSCIPDSVLQEHIGSIDTFEVVYAGRKGQALGSFMLDRNCLEYIARDSVSGQDSILIRYLNGDRELLVNFRPVIEGYAVSPPTPDNKEPKKPTNPKSGPATTVARSGWSTISPPFDHDLFAYSIEAPSKLQQLLARYEDLIRLGGYILAYAFLIALLLYRFRRRQSEQIALDSDKPPYVWHIRIPEVEHLQFGPAFQRLLNRLRQRTRGGVYQLDVPGTIRATIQKAGMADFQYRQQTRQPEYLLLIDQQSARNHRARLFDYIFRTFRANEVLAERFFYDGDPRICYNKQYPDGITLTDLQQQFGYARLFIIGQGQSMLNKMTGKLAAWTTVLEGWKSRALFTPKPYDNWGRKERRLSQRFIVLPLELESLEILLEASENDEAPTAEAWQNRLAGQLRPPVQMEGPLLDTLKRHYPQPMLEWIAACALFPTLHWHLTLYLGRYLSTAEAPLLTYTNIQELCRLPWFVEGSIPDNARLQLTQWLQTEHPALLRALRTELNDVLRRYAPPAGSAAFEEHQLHTALNEYLSLGRSARRDQLSQEIATLMEAGNPLDEVAAAQLKARQPKWSAKLSDKWKERLYWQGLPALGLKHLWREMRWFIPALFFVAGLSQMPWNLSLSPCEGALVALKSKEASDFVCLNERTAWQLFLETRARQQIQTTQDPISAISAVSRSLSCSRGLSVLEVAREDQTSTAHSWEWYFPEPGASLNSSWGRVSTFRDSLMITLDAAPGIDTLDQELRANLAVLLYNKGAEIARQMPDSLSGDGSACTYFAAALAIDSVHLPREIMQQWCEGQAGFSPECRILGKNIAFRSRPVSDAKLEEIMRRFQNNQGDTELNTDWALFQVPAGTRATLLEERALGYWAVIRGIPGYLPKFPEEDSLLIPCETRYRYVQGQVLDGTKQSAAPLSGVMVLTDQYTAITDGEGNFTLEIPNRLAKPGQLVFYQKVGYQPDTITSDLSLERIPSVQLYPDADYLDTSAVYSVSFVLQNLSDGSPLSDVAVRLIQPDTLVGLTGPNGRLDLYVPRPALARNERVAFQFQKEGFQSNQTTLSFQELEKEAVFQKIVVLKPEGNIPVQQDIPQQTVEASTGSRYLWCLNRISQDYYSPTFDDGRTRLDGQEIITDLLNRIKAGLEQNNISYFEVNPIGKRPTEGEQVQRINAQPGNKLVLTFSFGFTGSVSNPASATQDFDFTGAGSGLGFVLNPAWATQDKGGISARINSSESSARLAAIFMEAIMRQTSLRNANLATAPESPSPLLNGLQVPVAIFQNGFLTNRENATLLVQPAFRQELANAYLSAIYAIESSGLAKTPAPYIENRDADDDGIENRLDRCPFEPGEGTSDGCPVEKTDQEALEAALRKATGVWEERKNTPQNFNTTGTIFPEIGVRGRYGILKTLINPAALETLIGEPVYLSGPHNGADINFNAEDAFGYYNPAFLTKLTDYLNMAAQNQALQRQLQPLYNQEFRQVMRTFYQMHQFGTSQQQLQRPFLELLRSVTKERKSIAVNRFFLDNFRNLPGDGDSLEKMMAARFWFRRSIDGTDEEFYNLMLLTLQTFDPDFLYRQTN</sequence>
<organism evidence="4 5">
    <name type="scientific">Phaeodactylibacter xiamenensis</name>
    <dbReference type="NCBI Taxonomy" id="1524460"/>
    <lineage>
        <taxon>Bacteria</taxon>
        <taxon>Pseudomonadati</taxon>
        <taxon>Bacteroidota</taxon>
        <taxon>Saprospiria</taxon>
        <taxon>Saprospirales</taxon>
        <taxon>Haliscomenobacteraceae</taxon>
        <taxon>Phaeodactylibacter</taxon>
    </lineage>
</organism>
<accession>A0A098S7Y3</accession>
<evidence type="ECO:0000256" key="2">
    <source>
        <dbReference type="SAM" id="Phobius"/>
    </source>
</evidence>
<protein>
    <recommendedName>
        <fullName evidence="3">MurNAc-LAA domain-containing protein</fullName>
    </recommendedName>
</protein>
<evidence type="ECO:0000256" key="1">
    <source>
        <dbReference type="SAM" id="MobiDB-lite"/>
    </source>
</evidence>
<dbReference type="OrthoDB" id="901146at2"/>